<dbReference type="EMBL" id="JAIVGD010000019">
    <property type="protein sequence ID" value="KAH0749273.1"/>
    <property type="molecule type" value="Genomic_DNA"/>
</dbReference>
<reference evidence="3 4" key="1">
    <citation type="journal article" date="2021" name="bioRxiv">
        <title>Chromosome-scale and haplotype-resolved genome assembly of a tetraploid potato cultivar.</title>
        <authorList>
            <person name="Sun H."/>
            <person name="Jiao W.-B."/>
            <person name="Krause K."/>
            <person name="Campoy J.A."/>
            <person name="Goel M."/>
            <person name="Folz-Donahue K."/>
            <person name="Kukat C."/>
            <person name="Huettel B."/>
            <person name="Schneeberger K."/>
        </authorList>
    </citation>
    <scope>NUCLEOTIDE SEQUENCE [LARGE SCALE GENOMIC DNA]</scope>
    <source>
        <strain evidence="3">SolTubOtavaFocal</strain>
        <tissue evidence="3">Leaves</tissue>
    </source>
</reference>
<evidence type="ECO:0000313" key="4">
    <source>
        <dbReference type="Proteomes" id="UP000826656"/>
    </source>
</evidence>
<proteinExistence type="predicted"/>
<dbReference type="InterPro" id="IPR035897">
    <property type="entry name" value="Toll_tir_struct_dom_sf"/>
</dbReference>
<organism evidence="3 4">
    <name type="scientific">Solanum tuberosum</name>
    <name type="common">Potato</name>
    <dbReference type="NCBI Taxonomy" id="4113"/>
    <lineage>
        <taxon>Eukaryota</taxon>
        <taxon>Viridiplantae</taxon>
        <taxon>Streptophyta</taxon>
        <taxon>Embryophyta</taxon>
        <taxon>Tracheophyta</taxon>
        <taxon>Spermatophyta</taxon>
        <taxon>Magnoliopsida</taxon>
        <taxon>eudicotyledons</taxon>
        <taxon>Gunneridae</taxon>
        <taxon>Pentapetalae</taxon>
        <taxon>asterids</taxon>
        <taxon>lamiids</taxon>
        <taxon>Solanales</taxon>
        <taxon>Solanaceae</taxon>
        <taxon>Solanoideae</taxon>
        <taxon>Solaneae</taxon>
        <taxon>Solanum</taxon>
    </lineage>
</organism>
<name>A0ABQ7UJY9_SOLTU</name>
<dbReference type="Pfam" id="PF01582">
    <property type="entry name" value="TIR"/>
    <property type="match status" value="1"/>
</dbReference>
<dbReference type="SMART" id="SM00255">
    <property type="entry name" value="TIR"/>
    <property type="match status" value="1"/>
</dbReference>
<dbReference type="PANTHER" id="PTHR11017">
    <property type="entry name" value="LEUCINE-RICH REPEAT-CONTAINING PROTEIN"/>
    <property type="match status" value="1"/>
</dbReference>
<dbReference type="InterPro" id="IPR027417">
    <property type="entry name" value="P-loop_NTPase"/>
</dbReference>
<evidence type="ECO:0000259" key="2">
    <source>
        <dbReference type="PROSITE" id="PS50104"/>
    </source>
</evidence>
<evidence type="ECO:0000313" key="3">
    <source>
        <dbReference type="EMBL" id="KAH0749273.1"/>
    </source>
</evidence>
<dbReference type="SUPFAM" id="SSF52200">
    <property type="entry name" value="Toll/Interleukin receptor TIR domain"/>
    <property type="match status" value="1"/>
</dbReference>
<dbReference type="Proteomes" id="UP000826656">
    <property type="component" value="Unassembled WGS sequence"/>
</dbReference>
<accession>A0ABQ7UJY9</accession>
<feature type="domain" description="TIR" evidence="2">
    <location>
        <begin position="412"/>
        <end position="584"/>
    </location>
</feature>
<comment type="caution">
    <text evidence="3">The sequence shown here is derived from an EMBL/GenBank/DDBJ whole genome shotgun (WGS) entry which is preliminary data.</text>
</comment>
<dbReference type="SUPFAM" id="SSF52540">
    <property type="entry name" value="P-loop containing nucleoside triphosphate hydrolases"/>
    <property type="match status" value="1"/>
</dbReference>
<keyword evidence="4" id="KW-1185">Reference proteome</keyword>
<gene>
    <name evidence="3" type="ORF">KY290_028505</name>
</gene>
<feature type="region of interest" description="Disordered" evidence="1">
    <location>
        <begin position="293"/>
        <end position="319"/>
    </location>
</feature>
<dbReference type="Gene3D" id="3.40.50.10140">
    <property type="entry name" value="Toll/interleukin-1 receptor homology (TIR) domain"/>
    <property type="match status" value="1"/>
</dbReference>
<evidence type="ECO:0000256" key="1">
    <source>
        <dbReference type="SAM" id="MobiDB-lite"/>
    </source>
</evidence>
<dbReference type="InterPro" id="IPR044974">
    <property type="entry name" value="Disease_R_plants"/>
</dbReference>
<sequence>MVEAIKNNGDRVVDTCVQDDTLNTTVTLNCPLATVSQTLILGAKDGVTSDLVVPVINLESDLVSNPKLPTAGVLSGKDSSLATIEDFGQANKVQQCEENLDRIFESGSTYDHDFTLKDNDKGGWTEVPSKTFSPGNAKLQQLDCTNPTHKEQTMNCEDNVSRKVVCSNPFDALMINSDQELHALSTPILQVSNPETTRIIKESHATMLNKENPTVKPPMAKINTSNHDVSNSPSLESLGEKIFGQQSISKRNDKSLGKEQVILDGQIWLRKKNIFLHLQGILTITTKVLEKSHEPEAGVSRLSPATTYDSDLGSEKFDDDGEDEMLVILFDKVAKDGDLSPRQQRSGSNKNKKKTHERQHSWDGLQLIQTRKVDSSSNSGFQWFHISFFLTFLTHSNPTVPMASQFQSIKKWKYDAFLNFRREDFDGGFATDLYKRLEYIGIKTFKHDVKFEKGAPISTEISEAIEESRIAITIFSKEYASSRQCLEEITKIMECIDNKGLEFFSVFYRADASEVSGIIDQVLDKDEAYFKCSDLEKVQEWKDALSKAFDIAGFSKDFDYPFELICWKDEECIEEIVDKTSQVMNIAKYPVGIRSRVEEVKSLLKVESGGVHSIGIWEMAGVGKTTVARSVVNLKSLVFLQMLGES</sequence>
<dbReference type="PROSITE" id="PS50104">
    <property type="entry name" value="TIR"/>
    <property type="match status" value="1"/>
</dbReference>
<feature type="region of interest" description="Disordered" evidence="1">
    <location>
        <begin position="338"/>
        <end position="361"/>
    </location>
</feature>
<dbReference type="PANTHER" id="PTHR11017:SF580">
    <property type="entry name" value="ADP-RIBOSYL CYCLASE_CYCLIC ADP-RIBOSE HYDROLASE"/>
    <property type="match status" value="1"/>
</dbReference>
<protein>
    <recommendedName>
        <fullName evidence="2">TIR domain-containing protein</fullName>
    </recommendedName>
</protein>
<dbReference type="InterPro" id="IPR000157">
    <property type="entry name" value="TIR_dom"/>
</dbReference>
<dbReference type="Gene3D" id="3.40.50.300">
    <property type="entry name" value="P-loop containing nucleotide triphosphate hydrolases"/>
    <property type="match status" value="1"/>
</dbReference>